<evidence type="ECO:0000313" key="5">
    <source>
        <dbReference type="EMBL" id="RNE27189.1"/>
    </source>
</evidence>
<organism evidence="4 9">
    <name type="scientific">Lacticaseibacillus paracasei</name>
    <name type="common">Lactobacillus paracasei</name>
    <dbReference type="NCBI Taxonomy" id="1597"/>
    <lineage>
        <taxon>Bacteria</taxon>
        <taxon>Bacillati</taxon>
        <taxon>Bacillota</taxon>
        <taxon>Bacilli</taxon>
        <taxon>Lactobacillales</taxon>
        <taxon>Lactobacillaceae</taxon>
        <taxon>Lacticaseibacillus</taxon>
    </lineage>
</organism>
<dbReference type="Proteomes" id="UP000593972">
    <property type="component" value="Chromosome"/>
</dbReference>
<dbReference type="Proteomes" id="UP000284716">
    <property type="component" value="Unassembled WGS sequence"/>
</dbReference>
<dbReference type="EMBL" id="CP050500">
    <property type="protein sequence ID" value="QOP56645.1"/>
    <property type="molecule type" value="Genomic_DNA"/>
</dbReference>
<dbReference type="KEGG" id="lce:LC2W_3045"/>
<dbReference type="Proteomes" id="UP000284123">
    <property type="component" value="Unassembled WGS sequence"/>
</dbReference>
<evidence type="ECO:0000313" key="6">
    <source>
        <dbReference type="Proteomes" id="UP000237433"/>
    </source>
</evidence>
<evidence type="ECO:0000313" key="2">
    <source>
        <dbReference type="EMBL" id="QOP56645.1"/>
    </source>
</evidence>
<reference evidence="1 6" key="1">
    <citation type="journal article" date="2015" name="J. Am. Soc. Brew. Chem.">
        <title>Dissolved carbon dioxide selects for lactic acid bacteria able to grow in and spoil packaged beer.</title>
        <authorList>
            <person name="Bergsveinson J."/>
            <person name="Redekop A."/>
            <person name="Zoerb S."/>
            <person name="Ziola B."/>
        </authorList>
    </citation>
    <scope>NUCLEOTIDE SEQUENCE [LARGE SCALE GENOMIC DNA]</scope>
    <source>
        <strain evidence="1 6">CCC B1205</strain>
    </source>
</reference>
<dbReference type="Proteomes" id="UP000237433">
    <property type="component" value="Unassembled WGS sequence"/>
</dbReference>
<reference evidence="7 8" key="2">
    <citation type="journal article" date="2018" name="Front. Microbiol.">
        <title>Conversion of Methionine to Cysteine in Lactobacillus paracasei Depends on the Highly Mobile cysK-ctl-cysE Gene Cluster.</title>
        <authorList>
            <person name="Wuthrich D."/>
            <person name="Irmler S."/>
            <person name="Berthoud H."/>
            <person name="Guggenbuhl B."/>
            <person name="Eugster E."/>
            <person name="Bruggmann R."/>
        </authorList>
    </citation>
    <scope>NUCLEOTIDE SEQUENCE [LARGE SCALE GENOMIC DNA]</scope>
    <source>
        <strain evidence="3 8">FAM18157</strain>
        <strain evidence="4 9">FAM18172</strain>
        <strain evidence="5 7">FAM6012</strain>
    </source>
</reference>
<dbReference type="AlphaFoldDB" id="A0A1J3C0X0"/>
<evidence type="ECO:0000313" key="4">
    <source>
        <dbReference type="EMBL" id="RND82204.1"/>
    </source>
</evidence>
<gene>
    <name evidence="1" type="ORF">ACX51_13270</name>
    <name evidence="3" type="ORF">FAM18157_02646</name>
    <name evidence="4" type="ORF">FAM18172_02811</name>
    <name evidence="5" type="ORF">FAM6012_02673</name>
    <name evidence="2" type="ORF">HCJ88_13160</name>
</gene>
<evidence type="ECO:0000313" key="9">
    <source>
        <dbReference type="Proteomes" id="UP000285532"/>
    </source>
</evidence>
<proteinExistence type="predicted"/>
<accession>K6RL76</accession>
<dbReference type="EMBL" id="LKGI01000090">
    <property type="protein sequence ID" value="RNE27189.1"/>
    <property type="molecule type" value="Genomic_DNA"/>
</dbReference>
<dbReference type="EMBL" id="LGIY01000028">
    <property type="protein sequence ID" value="POE40085.1"/>
    <property type="molecule type" value="Genomic_DNA"/>
</dbReference>
<accession>A0A125UCA8</accession>
<accession>S4ZTF2</accession>
<accession>K0NDL8</accession>
<sequence length="53" mass="5929">MGNENWGVPYHVEPVVSATAEMLHDIRIVRIGPWVHNPWTVEALASGRYDSGL</sequence>
<reference evidence="2 10" key="3">
    <citation type="submission" date="2020-03" db="EMBL/GenBank/DDBJ databases">
        <title>Complete genome sequence of Lactobacillus paracasei strain NFFJ04, isolated from animal feed.</title>
        <authorList>
            <person name="Jung J.Y."/>
        </authorList>
    </citation>
    <scope>NUCLEOTIDE SEQUENCE [LARGE SCALE GENOMIC DNA]</scope>
    <source>
        <strain evidence="2 10">NFFJ04</strain>
    </source>
</reference>
<evidence type="ECO:0000313" key="8">
    <source>
        <dbReference type="Proteomes" id="UP000284716"/>
    </source>
</evidence>
<accession>A0A0E2LY00</accession>
<dbReference type="EMBL" id="LKFS01000096">
    <property type="protein sequence ID" value="RND79633.1"/>
    <property type="molecule type" value="Genomic_DNA"/>
</dbReference>
<dbReference type="EMBL" id="LKFU01000109">
    <property type="protein sequence ID" value="RND82204.1"/>
    <property type="molecule type" value="Genomic_DNA"/>
</dbReference>
<dbReference type="KEGG" id="lcl:LOCK919_3098"/>
<dbReference type="Proteomes" id="UP000285532">
    <property type="component" value="Unassembled WGS sequence"/>
</dbReference>
<name>A0A1J3C0X0_LACPA</name>
<dbReference type="KEGG" id="lcz:LCAZH_2849"/>
<evidence type="ECO:0000313" key="10">
    <source>
        <dbReference type="Proteomes" id="UP000593972"/>
    </source>
</evidence>
<accession>A0A1J3C0X0</accession>
<dbReference type="KEGG" id="lcs:LCBD_3060"/>
<evidence type="ECO:0000313" key="1">
    <source>
        <dbReference type="EMBL" id="POE40085.1"/>
    </source>
</evidence>
<protein>
    <submittedName>
        <fullName evidence="4">Uncharacterized protein</fullName>
    </submittedName>
</protein>
<evidence type="ECO:0000313" key="3">
    <source>
        <dbReference type="EMBL" id="RND79633.1"/>
    </source>
</evidence>
<accession>K6P4N1</accession>
<evidence type="ECO:0000313" key="7">
    <source>
        <dbReference type="Proteomes" id="UP000284123"/>
    </source>
</evidence>